<proteinExistence type="predicted"/>
<keyword evidence="3" id="KW-1185">Reference proteome</keyword>
<dbReference type="AlphaFoldDB" id="A0A1A9ZNT3"/>
<dbReference type="VEuPathDB" id="VectorBase:GPAI020366"/>
<evidence type="ECO:0000313" key="3">
    <source>
        <dbReference type="Proteomes" id="UP000092445"/>
    </source>
</evidence>
<dbReference type="EnsemblMetazoa" id="GPAI020366-RA">
    <property type="protein sequence ID" value="GPAI020366-PA"/>
    <property type="gene ID" value="GPAI020366"/>
</dbReference>
<evidence type="ECO:0000313" key="2">
    <source>
        <dbReference type="EnsemblMetazoa" id="GPAI020366-PA"/>
    </source>
</evidence>
<evidence type="ECO:0000256" key="1">
    <source>
        <dbReference type="SAM" id="MobiDB-lite"/>
    </source>
</evidence>
<feature type="compositionally biased region" description="Low complexity" evidence="1">
    <location>
        <begin position="102"/>
        <end position="117"/>
    </location>
</feature>
<protein>
    <submittedName>
        <fullName evidence="2">Uncharacterized protein</fullName>
    </submittedName>
</protein>
<accession>A0A1A9ZNT3</accession>
<sequence>MTTLGAIRRECVKGSNGSLTHPGSASILRQTQQQNTVILQRGFAMRHGMLQNCVNSLPRKELCRDTTQELFPTVGTRKGYRKGEVKKGSSRNYENIPEKNQKNGCNNTGTGNAGLNKRSVYEKKKSA</sequence>
<name>A0A1A9ZNT3_GLOPL</name>
<feature type="region of interest" description="Disordered" evidence="1">
    <location>
        <begin position="79"/>
        <end position="127"/>
    </location>
</feature>
<reference evidence="3" key="1">
    <citation type="submission" date="2014-03" db="EMBL/GenBank/DDBJ databases">
        <authorList>
            <person name="Aksoy S."/>
            <person name="Warren W."/>
            <person name="Wilson R.K."/>
        </authorList>
    </citation>
    <scope>NUCLEOTIDE SEQUENCE [LARGE SCALE GENOMIC DNA]</scope>
    <source>
        <strain evidence="3">IAEA</strain>
    </source>
</reference>
<reference evidence="2" key="2">
    <citation type="submission" date="2020-05" db="UniProtKB">
        <authorList>
            <consortium name="EnsemblMetazoa"/>
        </authorList>
    </citation>
    <scope>IDENTIFICATION</scope>
    <source>
        <strain evidence="2">IAEA</strain>
    </source>
</reference>
<dbReference type="Proteomes" id="UP000092445">
    <property type="component" value="Unassembled WGS sequence"/>
</dbReference>
<organism evidence="2 3">
    <name type="scientific">Glossina pallidipes</name>
    <name type="common">Tsetse fly</name>
    <dbReference type="NCBI Taxonomy" id="7398"/>
    <lineage>
        <taxon>Eukaryota</taxon>
        <taxon>Metazoa</taxon>
        <taxon>Ecdysozoa</taxon>
        <taxon>Arthropoda</taxon>
        <taxon>Hexapoda</taxon>
        <taxon>Insecta</taxon>
        <taxon>Pterygota</taxon>
        <taxon>Neoptera</taxon>
        <taxon>Endopterygota</taxon>
        <taxon>Diptera</taxon>
        <taxon>Brachycera</taxon>
        <taxon>Muscomorpha</taxon>
        <taxon>Hippoboscoidea</taxon>
        <taxon>Glossinidae</taxon>
        <taxon>Glossina</taxon>
    </lineage>
</organism>